<evidence type="ECO:0000256" key="1">
    <source>
        <dbReference type="ARBA" id="ARBA00009995"/>
    </source>
</evidence>
<dbReference type="Proteomes" id="UP000215914">
    <property type="component" value="Unassembled WGS sequence"/>
</dbReference>
<reference evidence="6" key="1">
    <citation type="journal article" date="2017" name="Nature">
        <title>The sunflower genome provides insights into oil metabolism, flowering and Asterid evolution.</title>
        <authorList>
            <person name="Badouin H."/>
            <person name="Gouzy J."/>
            <person name="Grassa C.J."/>
            <person name="Murat F."/>
            <person name="Staton S.E."/>
            <person name="Cottret L."/>
            <person name="Lelandais-Briere C."/>
            <person name="Owens G.L."/>
            <person name="Carrere S."/>
            <person name="Mayjonade B."/>
            <person name="Legrand L."/>
            <person name="Gill N."/>
            <person name="Kane N.C."/>
            <person name="Bowers J.E."/>
            <person name="Hubner S."/>
            <person name="Bellec A."/>
            <person name="Berard A."/>
            <person name="Berges H."/>
            <person name="Blanchet N."/>
            <person name="Boniface M.C."/>
            <person name="Brunel D."/>
            <person name="Catrice O."/>
            <person name="Chaidir N."/>
            <person name="Claudel C."/>
            <person name="Donnadieu C."/>
            <person name="Faraut T."/>
            <person name="Fievet G."/>
            <person name="Helmstetter N."/>
            <person name="King M."/>
            <person name="Knapp S.J."/>
            <person name="Lai Z."/>
            <person name="Le Paslier M.C."/>
            <person name="Lippi Y."/>
            <person name="Lorenzon L."/>
            <person name="Mandel J.R."/>
            <person name="Marage G."/>
            <person name="Marchand G."/>
            <person name="Marquand E."/>
            <person name="Bret-Mestries E."/>
            <person name="Morien E."/>
            <person name="Nambeesan S."/>
            <person name="Nguyen T."/>
            <person name="Pegot-Espagnet P."/>
            <person name="Pouilly N."/>
            <person name="Raftis F."/>
            <person name="Sallet E."/>
            <person name="Schiex T."/>
            <person name="Thomas J."/>
            <person name="Vandecasteele C."/>
            <person name="Vares D."/>
            <person name="Vear F."/>
            <person name="Vautrin S."/>
            <person name="Crespi M."/>
            <person name="Mangin B."/>
            <person name="Burke J.M."/>
            <person name="Salse J."/>
            <person name="Munos S."/>
            <person name="Vincourt P."/>
            <person name="Rieseberg L.H."/>
            <person name="Langlade N.B."/>
        </authorList>
    </citation>
    <scope>NUCLEOTIDE SEQUENCE</scope>
    <source>
        <tissue evidence="6">Leaves</tissue>
    </source>
</reference>
<comment type="similarity">
    <text evidence="1 4">Belongs to the UDP-glycosyltransferase family.</text>
</comment>
<dbReference type="Pfam" id="PF00201">
    <property type="entry name" value="UDPGT"/>
    <property type="match status" value="1"/>
</dbReference>
<dbReference type="EMBL" id="MNCJ02000317">
    <property type="protein sequence ID" value="KAF5817181.1"/>
    <property type="molecule type" value="Genomic_DNA"/>
</dbReference>
<dbReference type="GO" id="GO:0080043">
    <property type="term" value="F:quercetin 3-O-glucosyltransferase activity"/>
    <property type="evidence" value="ECO:0000318"/>
    <property type="project" value="GO_Central"/>
</dbReference>
<evidence type="ECO:0000256" key="4">
    <source>
        <dbReference type="RuleBase" id="RU003718"/>
    </source>
</evidence>
<dbReference type="OrthoDB" id="5835829at2759"/>
<keyword evidence="7" id="KW-1185">Reference proteome</keyword>
<accession>A0A9K3JKA5</accession>
<dbReference type="Gramene" id="mRNA:HanXRQr2_Chr02g0049971">
    <property type="protein sequence ID" value="mRNA:HanXRQr2_Chr02g0049971"/>
    <property type="gene ID" value="HanXRQr2_Chr02g0049971"/>
</dbReference>
<protein>
    <recommendedName>
        <fullName evidence="5">Glycosyltransferase</fullName>
        <ecNumber evidence="5">2.4.1.-</ecNumber>
    </recommendedName>
</protein>
<sequence>MDALHKNNEKKPHVVFVPYPAQSHIKGMLKLARLLHHNGIQVTFVNTQSNHYRLFKSTDPNGPGFQFKTIPDGLPSTGDVSEHGQNQTLRCVSSYLHINFLDSFLDLVSRLESPVTCIIADGLMTFANTSDAAERLGVPVMHYWALAACGFMAIYQAKVLVEKGILPLEDESYLTNGYLDMALDWIPGMEGIRLKDLPRNMLVTKDDPRINFCLGAARMAEKVSHIIPTFYELEATLIDELQSIFPHIYSVGPLQLLLNQITQPKTKNSSLETYSLWKEESECIDWLQDKEPNSVVYVSFGSETIISSQELLELGWGLVNSNHYFIWIIREDLVNGKAAVLLQELEEAIKKRGFIASWCPQEEVLNHHSVGGFLTHCGWGSLIESLSAGVPMICRPGAADQPVNCNQMCKKWEVGMELRNVIKRDEVEKLVRELMGGVEGDRMRKKALEWKKMAAMASGPSGSSSLEIQKLVDEVTFLSRK</sequence>
<gene>
    <name evidence="6" type="ORF">HanXRQr2_Chr02g0049971</name>
</gene>
<organism evidence="6 7">
    <name type="scientific">Helianthus annuus</name>
    <name type="common">Common sunflower</name>
    <dbReference type="NCBI Taxonomy" id="4232"/>
    <lineage>
        <taxon>Eukaryota</taxon>
        <taxon>Viridiplantae</taxon>
        <taxon>Streptophyta</taxon>
        <taxon>Embryophyta</taxon>
        <taxon>Tracheophyta</taxon>
        <taxon>Spermatophyta</taxon>
        <taxon>Magnoliopsida</taxon>
        <taxon>eudicotyledons</taxon>
        <taxon>Gunneridae</taxon>
        <taxon>Pentapetalae</taxon>
        <taxon>asterids</taxon>
        <taxon>campanulids</taxon>
        <taxon>Asterales</taxon>
        <taxon>Asteraceae</taxon>
        <taxon>Asteroideae</taxon>
        <taxon>Heliantheae alliance</taxon>
        <taxon>Heliantheae</taxon>
        <taxon>Helianthus</taxon>
    </lineage>
</organism>
<dbReference type="CDD" id="cd03784">
    <property type="entry name" value="GT1_Gtf-like"/>
    <property type="match status" value="1"/>
</dbReference>
<evidence type="ECO:0000256" key="2">
    <source>
        <dbReference type="ARBA" id="ARBA00022676"/>
    </source>
</evidence>
<evidence type="ECO:0000313" key="7">
    <source>
        <dbReference type="Proteomes" id="UP000215914"/>
    </source>
</evidence>
<keyword evidence="2 4" id="KW-0328">Glycosyltransferase</keyword>
<dbReference type="Gene3D" id="3.40.50.2000">
    <property type="entry name" value="Glycogen Phosphorylase B"/>
    <property type="match status" value="2"/>
</dbReference>
<dbReference type="FunFam" id="3.40.50.2000:FF:000060">
    <property type="entry name" value="Glycosyltransferase"/>
    <property type="match status" value="1"/>
</dbReference>
<evidence type="ECO:0000313" key="6">
    <source>
        <dbReference type="EMBL" id="KAF5817181.1"/>
    </source>
</evidence>
<dbReference type="PANTHER" id="PTHR11926:SF1383">
    <property type="entry name" value="UDP-GLUCURONOSYL_UDP-GLUCOSYLTRANSFERASE, UDP-GLYCOSYLTRANSFERASE FAMILY"/>
    <property type="match status" value="1"/>
</dbReference>
<proteinExistence type="inferred from homology"/>
<dbReference type="PANTHER" id="PTHR11926">
    <property type="entry name" value="GLUCOSYL/GLUCURONOSYL TRANSFERASES"/>
    <property type="match status" value="1"/>
</dbReference>
<name>A0A9K3JKA5_HELAN</name>
<dbReference type="PROSITE" id="PS00375">
    <property type="entry name" value="UDPGT"/>
    <property type="match status" value="1"/>
</dbReference>
<keyword evidence="3 4" id="KW-0808">Transferase</keyword>
<dbReference type="AlphaFoldDB" id="A0A9K3JKA5"/>
<evidence type="ECO:0000256" key="3">
    <source>
        <dbReference type="ARBA" id="ARBA00022679"/>
    </source>
</evidence>
<evidence type="ECO:0000256" key="5">
    <source>
        <dbReference type="RuleBase" id="RU362057"/>
    </source>
</evidence>
<dbReference type="SUPFAM" id="SSF53756">
    <property type="entry name" value="UDP-Glycosyltransferase/glycogen phosphorylase"/>
    <property type="match status" value="1"/>
</dbReference>
<dbReference type="InterPro" id="IPR035595">
    <property type="entry name" value="UDP_glycos_trans_CS"/>
</dbReference>
<dbReference type="InterPro" id="IPR002213">
    <property type="entry name" value="UDP_glucos_trans"/>
</dbReference>
<comment type="caution">
    <text evidence="6">The sequence shown here is derived from an EMBL/GenBank/DDBJ whole genome shotgun (WGS) entry which is preliminary data.</text>
</comment>
<dbReference type="GO" id="GO:0005737">
    <property type="term" value="C:cytoplasm"/>
    <property type="evidence" value="ECO:0000318"/>
    <property type="project" value="GO_Central"/>
</dbReference>
<reference evidence="6" key="2">
    <citation type="submission" date="2020-06" db="EMBL/GenBank/DDBJ databases">
        <title>Helianthus annuus Genome sequencing and assembly Release 2.</title>
        <authorList>
            <person name="Gouzy J."/>
            <person name="Langlade N."/>
            <person name="Munos S."/>
        </authorList>
    </citation>
    <scope>NUCLEOTIDE SEQUENCE</scope>
    <source>
        <tissue evidence="6">Leaves</tissue>
    </source>
</reference>
<dbReference type="GO" id="GO:0080044">
    <property type="term" value="F:quercetin 7-O-glucosyltransferase activity"/>
    <property type="evidence" value="ECO:0000318"/>
    <property type="project" value="GO_Central"/>
</dbReference>
<dbReference type="FunFam" id="3.40.50.2000:FF:000065">
    <property type="entry name" value="Glycosyltransferase"/>
    <property type="match status" value="1"/>
</dbReference>
<dbReference type="EC" id="2.4.1.-" evidence="5"/>
<dbReference type="GO" id="GO:0016138">
    <property type="term" value="P:glycoside biosynthetic process"/>
    <property type="evidence" value="ECO:0007669"/>
    <property type="project" value="UniProtKB-ARBA"/>
</dbReference>